<evidence type="ECO:0000256" key="2">
    <source>
        <dbReference type="SAM" id="SignalP"/>
    </source>
</evidence>
<keyword evidence="2" id="KW-0732">Signal</keyword>
<organism evidence="4 5">
    <name type="scientific">Nocardioides potassii</name>
    <dbReference type="NCBI Taxonomy" id="2911371"/>
    <lineage>
        <taxon>Bacteria</taxon>
        <taxon>Bacillati</taxon>
        <taxon>Actinomycetota</taxon>
        <taxon>Actinomycetes</taxon>
        <taxon>Propionibacteriales</taxon>
        <taxon>Nocardioidaceae</taxon>
        <taxon>Nocardioides</taxon>
    </lineage>
</organism>
<dbReference type="Gene3D" id="3.90.1010.20">
    <property type="match status" value="1"/>
</dbReference>
<keyword evidence="5" id="KW-1185">Reference proteome</keyword>
<feature type="region of interest" description="Disordered" evidence="1">
    <location>
        <begin position="32"/>
        <end position="88"/>
    </location>
</feature>
<dbReference type="RefSeq" id="WP_236399184.1">
    <property type="nucleotide sequence ID" value="NZ_JAKJHZ010000003.1"/>
</dbReference>
<dbReference type="SMART" id="SM00900">
    <property type="entry name" value="FMN_bind"/>
    <property type="match status" value="1"/>
</dbReference>
<evidence type="ECO:0000313" key="5">
    <source>
        <dbReference type="Proteomes" id="UP001201161"/>
    </source>
</evidence>
<comment type="caution">
    <text evidence="4">The sequence shown here is derived from an EMBL/GenBank/DDBJ whole genome shotgun (WGS) entry which is preliminary data.</text>
</comment>
<dbReference type="InterPro" id="IPR007329">
    <property type="entry name" value="FMN-bd"/>
</dbReference>
<evidence type="ECO:0000259" key="3">
    <source>
        <dbReference type="SMART" id="SM00900"/>
    </source>
</evidence>
<feature type="domain" description="FMN-binding" evidence="3">
    <location>
        <begin position="92"/>
        <end position="169"/>
    </location>
</feature>
<gene>
    <name evidence="4" type="ORF">L2K70_03755</name>
</gene>
<proteinExistence type="predicted"/>
<accession>A0ABS9H8D4</accession>
<sequence length="171" mass="16698">MLSTLSTLVVLFGYHTSTSATMATATGSETAITGSVQGSGTGTTTSGSAPPDDGGSTSTGSSGSSSTGSGAGSSSGSSGSGTSVTGAVAQTRYGPVQVQVDLDGSTITDVSVLQYPDSDGRDIQIAQYALPQLIQQTLDSQSGSVSMISGATYTSQGYAQSLQSALDQAGL</sequence>
<feature type="chain" id="PRO_5047331766" evidence="2">
    <location>
        <begin position="23"/>
        <end position="171"/>
    </location>
</feature>
<evidence type="ECO:0000313" key="4">
    <source>
        <dbReference type="EMBL" id="MCF6376709.1"/>
    </source>
</evidence>
<protein>
    <submittedName>
        <fullName evidence="4">FMN-binding protein</fullName>
    </submittedName>
</protein>
<dbReference type="Proteomes" id="UP001201161">
    <property type="component" value="Unassembled WGS sequence"/>
</dbReference>
<dbReference type="Pfam" id="PF04205">
    <property type="entry name" value="FMN_bind"/>
    <property type="match status" value="1"/>
</dbReference>
<evidence type="ECO:0000256" key="1">
    <source>
        <dbReference type="SAM" id="MobiDB-lite"/>
    </source>
</evidence>
<feature type="signal peptide" evidence="2">
    <location>
        <begin position="1"/>
        <end position="22"/>
    </location>
</feature>
<name>A0ABS9H8D4_9ACTN</name>
<reference evidence="4 5" key="1">
    <citation type="submission" date="2022-01" db="EMBL/GenBank/DDBJ databases">
        <title>Nocardioides sp. nov., an actinomycete isolated from mining soil.</title>
        <authorList>
            <person name="Liu L."/>
        </authorList>
    </citation>
    <scope>NUCLEOTIDE SEQUENCE [LARGE SCALE GENOMIC DNA]</scope>
    <source>
        <strain evidence="4 5">KLBMP 9356</strain>
    </source>
</reference>
<dbReference type="EMBL" id="JAKJHZ010000003">
    <property type="protein sequence ID" value="MCF6376709.1"/>
    <property type="molecule type" value="Genomic_DNA"/>
</dbReference>